<reference evidence="2 3" key="1">
    <citation type="submission" date="2016-07" db="EMBL/GenBank/DDBJ databases">
        <title>Pervasive Adenine N6-methylation of Active Genes in Fungi.</title>
        <authorList>
            <consortium name="DOE Joint Genome Institute"/>
            <person name="Mondo S.J."/>
            <person name="Dannebaum R.O."/>
            <person name="Kuo R.C."/>
            <person name="Labutti K."/>
            <person name="Haridas S."/>
            <person name="Kuo A."/>
            <person name="Salamov A."/>
            <person name="Ahrendt S.R."/>
            <person name="Lipzen A."/>
            <person name="Sullivan W."/>
            <person name="Andreopoulos W.B."/>
            <person name="Clum A."/>
            <person name="Lindquist E."/>
            <person name="Daum C."/>
            <person name="Ramamoorthy G.K."/>
            <person name="Gryganskyi A."/>
            <person name="Culley D."/>
            <person name="Magnuson J.K."/>
            <person name="James T.Y."/>
            <person name="O'Malley M.A."/>
            <person name="Stajich J.E."/>
            <person name="Spatafora J.W."/>
            <person name="Visel A."/>
            <person name="Grigoriev I.V."/>
        </authorList>
    </citation>
    <scope>NUCLEOTIDE SEQUENCE [LARGE SCALE GENOMIC DNA]</scope>
    <source>
        <strain evidence="2 3">CBS 931.73</strain>
    </source>
</reference>
<feature type="region of interest" description="Disordered" evidence="1">
    <location>
        <begin position="1"/>
        <end position="20"/>
    </location>
</feature>
<feature type="region of interest" description="Disordered" evidence="1">
    <location>
        <begin position="117"/>
        <end position="144"/>
    </location>
</feature>
<feature type="region of interest" description="Disordered" evidence="1">
    <location>
        <begin position="58"/>
        <end position="99"/>
    </location>
</feature>
<proteinExistence type="predicted"/>
<organism evidence="2 3">
    <name type="scientific">Basidiobolus meristosporus CBS 931.73</name>
    <dbReference type="NCBI Taxonomy" id="1314790"/>
    <lineage>
        <taxon>Eukaryota</taxon>
        <taxon>Fungi</taxon>
        <taxon>Fungi incertae sedis</taxon>
        <taxon>Zoopagomycota</taxon>
        <taxon>Entomophthoromycotina</taxon>
        <taxon>Basidiobolomycetes</taxon>
        <taxon>Basidiobolales</taxon>
        <taxon>Basidiobolaceae</taxon>
        <taxon>Basidiobolus</taxon>
    </lineage>
</organism>
<dbReference type="Proteomes" id="UP000193498">
    <property type="component" value="Unassembled WGS sequence"/>
</dbReference>
<feature type="compositionally biased region" description="Basic and acidic residues" evidence="1">
    <location>
        <begin position="130"/>
        <end position="144"/>
    </location>
</feature>
<keyword evidence="3" id="KW-1185">Reference proteome</keyword>
<dbReference type="InParanoid" id="A0A1Y1Y0Q9"/>
<gene>
    <name evidence="2" type="ORF">K493DRAFT_303997</name>
</gene>
<protein>
    <submittedName>
        <fullName evidence="2">Uncharacterized protein</fullName>
    </submittedName>
</protein>
<evidence type="ECO:0000256" key="1">
    <source>
        <dbReference type="SAM" id="MobiDB-lite"/>
    </source>
</evidence>
<accession>A0A1Y1Y0Q9</accession>
<comment type="caution">
    <text evidence="2">The sequence shown here is derived from an EMBL/GenBank/DDBJ whole genome shotgun (WGS) entry which is preliminary data.</text>
</comment>
<dbReference type="EMBL" id="MCFE01000317">
    <property type="protein sequence ID" value="ORX91549.1"/>
    <property type="molecule type" value="Genomic_DNA"/>
</dbReference>
<name>A0A1Y1Y0Q9_9FUNG</name>
<evidence type="ECO:0000313" key="2">
    <source>
        <dbReference type="EMBL" id="ORX91549.1"/>
    </source>
</evidence>
<dbReference type="AlphaFoldDB" id="A0A1Y1Y0Q9"/>
<evidence type="ECO:0000313" key="3">
    <source>
        <dbReference type="Proteomes" id="UP000193498"/>
    </source>
</evidence>
<sequence>MAAKLPDLNDLFNSLPSSQERLRYSTDFTQELIAEFDTQRRKMHQELEAQRIALERGYLQFKEPADSGSAEADMPDPDDQANPRSTSPAKPRKGGNNFKTLRKNILQIWRNNEVTGKGEAVNMRRAKSWNTKEDSDSSRAIADKKSKFSTWKGFSFPTCTEDTTDDS</sequence>